<reference evidence="4" key="1">
    <citation type="journal article" date="2007" name="Proc. Natl. Acad. Sci. U.S.A.">
        <title>Genome sequencing reveals complex secondary metabolome in the marine actinomycete Salinispora tropica.</title>
        <authorList>
            <person name="Udwary D.W."/>
            <person name="Zeigler L."/>
            <person name="Asolkar R.N."/>
            <person name="Singan V."/>
            <person name="Lapidus A."/>
            <person name="Fenical W."/>
            <person name="Jensen P.R."/>
            <person name="Moore B.S."/>
        </authorList>
    </citation>
    <scope>NUCLEOTIDE SEQUENCE [LARGE SCALE GENOMIC DNA]</scope>
    <source>
        <strain evidence="4">ATCC BAA-916 / DSM 44818 / CNB-440</strain>
    </source>
</reference>
<dbReference type="HOGENOM" id="CLU_027862_0_0_11"/>
<dbReference type="PANTHER" id="PTHR11319:SF35">
    <property type="entry name" value="OUTER MEMBRANE PROTEIN PMPC-RELATED"/>
    <property type="match status" value="1"/>
</dbReference>
<evidence type="ECO:0000256" key="1">
    <source>
        <dbReference type="SAM" id="MobiDB-lite"/>
    </source>
</evidence>
<dbReference type="RefSeq" id="WP_012015188.1">
    <property type="nucleotide sequence ID" value="NC_009380.1"/>
</dbReference>
<feature type="region of interest" description="Disordered" evidence="1">
    <location>
        <begin position="1"/>
        <end position="20"/>
    </location>
</feature>
<name>A4XBW3_SALTO</name>
<keyword evidence="4" id="KW-1185">Reference proteome</keyword>
<dbReference type="SUPFAM" id="SSF51126">
    <property type="entry name" value="Pectin lyase-like"/>
    <property type="match status" value="1"/>
</dbReference>
<organism evidence="3 4">
    <name type="scientific">Salinispora tropica (strain ATCC BAA-916 / DSM 44818 / JCM 13857 / NBRC 105044 / CNB-440)</name>
    <dbReference type="NCBI Taxonomy" id="369723"/>
    <lineage>
        <taxon>Bacteria</taxon>
        <taxon>Bacillati</taxon>
        <taxon>Actinomycetota</taxon>
        <taxon>Actinomycetes</taxon>
        <taxon>Micromonosporales</taxon>
        <taxon>Micromonosporaceae</taxon>
        <taxon>Salinispora</taxon>
    </lineage>
</organism>
<dbReference type="KEGG" id="stp:Strop_3990"/>
<dbReference type="PATRIC" id="fig|369723.5.peg.4120"/>
<protein>
    <recommendedName>
        <fullName evidence="2">Right handed beta helix domain-containing protein</fullName>
    </recommendedName>
</protein>
<dbReference type="InterPro" id="IPR039448">
    <property type="entry name" value="Beta_helix"/>
</dbReference>
<accession>A4XBW3</accession>
<gene>
    <name evidence="3" type="ordered locus">Strop_3990</name>
</gene>
<dbReference type="AlphaFoldDB" id="A4XBW3"/>
<dbReference type="Proteomes" id="UP000000235">
    <property type="component" value="Chromosome"/>
</dbReference>
<sequence length="439" mass="43769">MNHQRHTTRSNPEHRNGGQARSRWWAAGLAGATGLALTAAAVTTLTAAPGGEGVGHAAVVDDQLGQPKGTRVPCDTSRLIAEITRANARGGAVLDLAEGCTYLLTADLDGAGLPAITTPITLNGGKNTTLKRSAAADDFRILTVNANGRLTLNHLTVTGGRLSGDNDGGGILINPGGGATVRKSKIVENVSSGGDAGGIANIGGVLHIEHSDLSRNAAANIGGGIFSIGTLAIDKSRLDANTALTGGALTISGQLTVTRSELVGHQASEGGAIFLLGGVTGTIADTRIEENTTTGFGGSAVAGGPLQLTMSRVTIAANTAAGTGQSAIFLQGGALLVEDSVIKDNVGVNGGGIHNLGTLTLLRTKVTGNQATESGGGIFNGSVGALTLLRTKVVENVAGTDGGGIFNEIGGTVDLSSATGTTVVKNRPDNCVNVPTCQG</sequence>
<evidence type="ECO:0000313" key="4">
    <source>
        <dbReference type="Proteomes" id="UP000000235"/>
    </source>
</evidence>
<dbReference type="Pfam" id="PF13229">
    <property type="entry name" value="Beta_helix"/>
    <property type="match status" value="1"/>
</dbReference>
<dbReference type="eggNOG" id="COG2931">
    <property type="taxonomic scope" value="Bacteria"/>
</dbReference>
<evidence type="ECO:0000259" key="2">
    <source>
        <dbReference type="Pfam" id="PF13229"/>
    </source>
</evidence>
<dbReference type="EMBL" id="CP000667">
    <property type="protein sequence ID" value="ABP56420.1"/>
    <property type="molecule type" value="Genomic_DNA"/>
</dbReference>
<dbReference type="STRING" id="369723.Strop_3990"/>
<feature type="domain" description="Right handed beta helix" evidence="2">
    <location>
        <begin position="170"/>
        <end position="370"/>
    </location>
</feature>
<dbReference type="PANTHER" id="PTHR11319">
    <property type="entry name" value="G PROTEIN-COUPLED RECEPTOR-RELATED"/>
    <property type="match status" value="1"/>
</dbReference>
<evidence type="ECO:0000313" key="3">
    <source>
        <dbReference type="EMBL" id="ABP56420.1"/>
    </source>
</evidence>
<dbReference type="InterPro" id="IPR011050">
    <property type="entry name" value="Pectin_lyase_fold/virulence"/>
</dbReference>
<proteinExistence type="predicted"/>